<dbReference type="OrthoDB" id="10032790at2759"/>
<dbReference type="OMA" id="QYIVNWG"/>
<dbReference type="GeneID" id="106157546"/>
<reference evidence="4" key="1">
    <citation type="submission" date="2025-08" db="UniProtKB">
        <authorList>
            <consortium name="RefSeq"/>
        </authorList>
    </citation>
    <scope>IDENTIFICATION</scope>
    <source>
        <tissue evidence="4">Gonads</tissue>
    </source>
</reference>
<evidence type="ECO:0000256" key="1">
    <source>
        <dbReference type="ARBA" id="ARBA00022676"/>
    </source>
</evidence>
<evidence type="ECO:0000259" key="2">
    <source>
        <dbReference type="Pfam" id="PF00534"/>
    </source>
</evidence>
<keyword evidence="3" id="KW-1185">Reference proteome</keyword>
<feature type="domain" description="Glycosyl transferase family 1" evidence="2">
    <location>
        <begin position="15"/>
        <end position="80"/>
    </location>
</feature>
<gene>
    <name evidence="4" type="primary">LOC106157546</name>
</gene>
<dbReference type="InterPro" id="IPR001296">
    <property type="entry name" value="Glyco_trans_1"/>
</dbReference>
<protein>
    <submittedName>
        <fullName evidence="4">Glycosyltransferase-like domain-containing protein 1</fullName>
    </submittedName>
</protein>
<dbReference type="AlphaFoldDB" id="A0A2R2MKX9"/>
<dbReference type="Pfam" id="PF00534">
    <property type="entry name" value="Glycos_transf_1"/>
    <property type="match status" value="1"/>
</dbReference>
<dbReference type="CDD" id="cd01635">
    <property type="entry name" value="Glycosyltransferase_GTB-type"/>
    <property type="match status" value="1"/>
</dbReference>
<dbReference type="Proteomes" id="UP000085678">
    <property type="component" value="Unplaced"/>
</dbReference>
<dbReference type="PANTHER" id="PTHR13615:SF3">
    <property type="entry name" value="GLYCOSYLTRANSFERASE-LIKE DOMAIN-CONTAINING PROTEIN 1"/>
    <property type="match status" value="1"/>
</dbReference>
<evidence type="ECO:0000313" key="4">
    <source>
        <dbReference type="RefSeq" id="XP_023930864.1"/>
    </source>
</evidence>
<sequence>MDFFVSEIFTTAKGKLKEEIVNWGYQPCKEDYYKVLCSADVAVSTAIHEFFGVAMLEAVHCGCYPLVPSRLVYPEIFPKTYLYNTPAQLAKKLRNFCKFPHLVRLHTLEVNPVDYSWDRLKGGYRELLHAE</sequence>
<keyword evidence="1" id="KW-0328">Glycosyltransferase</keyword>
<accession>A0A2R2MKX9</accession>
<keyword evidence="1" id="KW-0808">Transferase</keyword>
<proteinExistence type="predicted"/>
<dbReference type="SUPFAM" id="SSF53756">
    <property type="entry name" value="UDP-Glycosyltransferase/glycogen phosphorylase"/>
    <property type="match status" value="1"/>
</dbReference>
<dbReference type="PANTHER" id="PTHR13615">
    <property type="entry name" value="GLYCOSYLTRANSFERASE-LIKE 1"/>
    <property type="match status" value="1"/>
</dbReference>
<organism evidence="3 4">
    <name type="scientific">Lingula anatina</name>
    <name type="common">Brachiopod</name>
    <name type="synonym">Lingula unguis</name>
    <dbReference type="NCBI Taxonomy" id="7574"/>
    <lineage>
        <taxon>Eukaryota</taxon>
        <taxon>Metazoa</taxon>
        <taxon>Spiralia</taxon>
        <taxon>Lophotrochozoa</taxon>
        <taxon>Brachiopoda</taxon>
        <taxon>Linguliformea</taxon>
        <taxon>Lingulata</taxon>
        <taxon>Lingulida</taxon>
        <taxon>Linguloidea</taxon>
        <taxon>Lingulidae</taxon>
        <taxon>Lingula</taxon>
    </lineage>
</organism>
<dbReference type="InParanoid" id="A0A2R2MKX9"/>
<name>A0A2R2MKX9_LINAN</name>
<evidence type="ECO:0000313" key="3">
    <source>
        <dbReference type="Proteomes" id="UP000085678"/>
    </source>
</evidence>
<dbReference type="InterPro" id="IPR051862">
    <property type="entry name" value="GT-like_domain_containing_1"/>
</dbReference>
<dbReference type="KEGG" id="lak:106157546"/>
<dbReference type="Gene3D" id="3.40.50.2000">
    <property type="entry name" value="Glycogen Phosphorylase B"/>
    <property type="match status" value="1"/>
</dbReference>
<dbReference type="RefSeq" id="XP_023930864.1">
    <property type="nucleotide sequence ID" value="XM_024075096.1"/>
</dbReference>
<dbReference type="GO" id="GO:0016757">
    <property type="term" value="F:glycosyltransferase activity"/>
    <property type="evidence" value="ECO:0007669"/>
    <property type="project" value="UniProtKB-KW"/>
</dbReference>